<dbReference type="InterPro" id="IPR052953">
    <property type="entry name" value="Ser-rich/MCO-related"/>
</dbReference>
<feature type="chain" id="PRO_5040489892" evidence="2">
    <location>
        <begin position="27"/>
        <end position="319"/>
    </location>
</feature>
<protein>
    <submittedName>
        <fullName evidence="3">7471_t:CDS:1</fullName>
    </submittedName>
</protein>
<dbReference type="Gene3D" id="2.60.40.420">
    <property type="entry name" value="Cupredoxins - blue copper proteins"/>
    <property type="match status" value="1"/>
</dbReference>
<dbReference type="Proteomes" id="UP000789508">
    <property type="component" value="Unassembled WGS sequence"/>
</dbReference>
<dbReference type="OrthoDB" id="88410at2759"/>
<feature type="signal peptide" evidence="2">
    <location>
        <begin position="1"/>
        <end position="26"/>
    </location>
</feature>
<dbReference type="PANTHER" id="PTHR34883">
    <property type="entry name" value="SERINE-RICH PROTEIN, PUTATIVE-RELATED-RELATED"/>
    <property type="match status" value="1"/>
</dbReference>
<dbReference type="EMBL" id="CAJVPS010010987">
    <property type="protein sequence ID" value="CAG8661927.1"/>
    <property type="molecule type" value="Genomic_DNA"/>
</dbReference>
<keyword evidence="2" id="KW-0732">Signal</keyword>
<organism evidence="3 4">
    <name type="scientific">Ambispora leptoticha</name>
    <dbReference type="NCBI Taxonomy" id="144679"/>
    <lineage>
        <taxon>Eukaryota</taxon>
        <taxon>Fungi</taxon>
        <taxon>Fungi incertae sedis</taxon>
        <taxon>Mucoromycota</taxon>
        <taxon>Glomeromycotina</taxon>
        <taxon>Glomeromycetes</taxon>
        <taxon>Archaeosporales</taxon>
        <taxon>Ambisporaceae</taxon>
        <taxon>Ambispora</taxon>
    </lineage>
</organism>
<dbReference type="AlphaFoldDB" id="A0A9N9E6A8"/>
<dbReference type="InterPro" id="IPR008972">
    <property type="entry name" value="Cupredoxin"/>
</dbReference>
<evidence type="ECO:0000313" key="3">
    <source>
        <dbReference type="EMBL" id="CAG8661927.1"/>
    </source>
</evidence>
<feature type="compositionally biased region" description="Pro residues" evidence="1">
    <location>
        <begin position="36"/>
        <end position="55"/>
    </location>
</feature>
<comment type="caution">
    <text evidence="3">The sequence shown here is derived from an EMBL/GenBank/DDBJ whole genome shotgun (WGS) entry which is preliminary data.</text>
</comment>
<feature type="region of interest" description="Disordered" evidence="1">
    <location>
        <begin position="292"/>
        <end position="319"/>
    </location>
</feature>
<evidence type="ECO:0000256" key="1">
    <source>
        <dbReference type="SAM" id="MobiDB-lite"/>
    </source>
</evidence>
<evidence type="ECO:0000313" key="4">
    <source>
        <dbReference type="Proteomes" id="UP000789508"/>
    </source>
</evidence>
<evidence type="ECO:0000256" key="2">
    <source>
        <dbReference type="SAM" id="SignalP"/>
    </source>
</evidence>
<gene>
    <name evidence="3" type="ORF">ALEPTO_LOCUS10347</name>
</gene>
<accession>A0A9N9E6A8</accession>
<dbReference type="PANTHER" id="PTHR34883:SF17">
    <property type="entry name" value="CUPREDOXIN"/>
    <property type="match status" value="1"/>
</dbReference>
<name>A0A9N9E6A8_9GLOM</name>
<sequence length="319" mass="33638">MKSKSFFAPVAILALIVLINANLTVSIPQNNPITPISPAPPVTTPPAGTPPPVTTPPVGTQPPVTTPPAVIPPPVTTPPATNNNTFPSIPPVTDVTAIPTINTNTTTTSNNTFSPNIVNAHPGDVILWNWKNGNHSLLESTMSDLCSKKVTGISVGPYGPPYTYSYTVQNKTPVLFYCGAKDHCQSGEKILINGPAGFSWDDTTTYTTKIVISTAPPSSNYLSSAGIQHPSAGQRMLSFALAALFSTVACTKCQKTTWAGCGRHIQAALKGVAEEDLCHCKKTNSSSKVAATKEAQTSNNQQAKQESSFNSQPTVQLKI</sequence>
<keyword evidence="4" id="KW-1185">Reference proteome</keyword>
<reference evidence="3" key="1">
    <citation type="submission" date="2021-06" db="EMBL/GenBank/DDBJ databases">
        <authorList>
            <person name="Kallberg Y."/>
            <person name="Tangrot J."/>
            <person name="Rosling A."/>
        </authorList>
    </citation>
    <scope>NUCLEOTIDE SEQUENCE</scope>
    <source>
        <strain evidence="3">FL130A</strain>
    </source>
</reference>
<dbReference type="CDD" id="cd00920">
    <property type="entry name" value="Cupredoxin"/>
    <property type="match status" value="1"/>
</dbReference>
<feature type="region of interest" description="Disordered" evidence="1">
    <location>
        <begin position="36"/>
        <end position="60"/>
    </location>
</feature>
<dbReference type="SUPFAM" id="SSF49503">
    <property type="entry name" value="Cupredoxins"/>
    <property type="match status" value="1"/>
</dbReference>
<proteinExistence type="predicted"/>